<organism evidence="2">
    <name type="scientific">Acetithermum autotrophicum</name>
    <dbReference type="NCBI Taxonomy" id="1446466"/>
    <lineage>
        <taxon>Bacteria</taxon>
        <taxon>Candidatus Bipolaricaulota</taxon>
        <taxon>Candidatus Acetithermum</taxon>
    </lineage>
</organism>
<sequence length="346" mass="38301">MQTIELSPELEALGATRSPSYWRLRYRYELPTTPSSDAQWMPVELEPSWFSDVCPESIKTLELWLGADGEVILLSWLWWDKIESIQALPLRSAEETRLLSGASRVMTEEPLAGHVKHSWPVGESIFITVCDPELHRDSRDLASVLPPLRYRANEEVESLSKQQAGGVRLFPSYGPLSATPFAPLAQVIVLEGEPQEGLVLVETGLSPPRPSQRIPLDPYWLVPAGRPITISVQVTGGTPPYLYEWRLEPAQGSQVTLEPQVFWTLQPGSYTLYLTVQDARGFVDTPVISIQAVVEERVLEPFSPSPPPAGPPPSSSQASLWMWVALAAVAVAAAAVWLIWKMSTSL</sequence>
<evidence type="ECO:0000313" key="2">
    <source>
        <dbReference type="EMBL" id="BAL58353.1"/>
    </source>
</evidence>
<evidence type="ECO:0000256" key="1">
    <source>
        <dbReference type="SAM" id="Phobius"/>
    </source>
</evidence>
<dbReference type="CDD" id="cd00146">
    <property type="entry name" value="PKD"/>
    <property type="match status" value="1"/>
</dbReference>
<keyword evidence="1" id="KW-1133">Transmembrane helix</keyword>
<evidence type="ECO:0008006" key="3">
    <source>
        <dbReference type="Google" id="ProtNLM"/>
    </source>
</evidence>
<accession>H5SQB7</accession>
<gene>
    <name evidence="2" type="ORF">HGMM_OP1C048</name>
</gene>
<name>H5SQB7_ACEAU</name>
<reference evidence="2" key="1">
    <citation type="journal article" date="2005" name="Environ. Microbiol.">
        <title>Genetic and functional properties of uncultivated thermophilic crenarchaeotes from a subsurface gold mine as revealed by analysis of genome fragments.</title>
        <authorList>
            <person name="Nunoura T."/>
            <person name="Hirayama H."/>
            <person name="Takami H."/>
            <person name="Oida H."/>
            <person name="Nishi S."/>
            <person name="Shimamura S."/>
            <person name="Suzuki Y."/>
            <person name="Inagaki F."/>
            <person name="Takai K."/>
            <person name="Nealson K.H."/>
            <person name="Horikoshi K."/>
        </authorList>
    </citation>
    <scope>NUCLEOTIDE SEQUENCE</scope>
</reference>
<proteinExistence type="predicted"/>
<keyword evidence="1" id="KW-0812">Transmembrane</keyword>
<feature type="transmembrane region" description="Helical" evidence="1">
    <location>
        <begin position="320"/>
        <end position="340"/>
    </location>
</feature>
<dbReference type="EMBL" id="AP011800">
    <property type="protein sequence ID" value="BAL58353.1"/>
    <property type="molecule type" value="Genomic_DNA"/>
</dbReference>
<reference evidence="2" key="2">
    <citation type="journal article" date="2012" name="PLoS ONE">
        <title>A Deeply Branching Thermophilic Bacterium with an Ancient Acetyl-CoA Pathway Dominates a Subsurface Ecosystem.</title>
        <authorList>
            <person name="Takami H."/>
            <person name="Noguchi H."/>
            <person name="Takaki Y."/>
            <person name="Uchiyama I."/>
            <person name="Toyoda A."/>
            <person name="Nishi S."/>
            <person name="Chee G.-J."/>
            <person name="Arai W."/>
            <person name="Nunoura T."/>
            <person name="Itoh T."/>
            <person name="Hattori M."/>
            <person name="Takai K."/>
        </authorList>
    </citation>
    <scope>NUCLEOTIDE SEQUENCE</scope>
</reference>
<keyword evidence="1" id="KW-0472">Membrane</keyword>
<protein>
    <recommendedName>
        <fullName evidence="3">PKD domain-containing protein</fullName>
    </recommendedName>
</protein>
<dbReference type="InterPro" id="IPR035986">
    <property type="entry name" value="PKD_dom_sf"/>
</dbReference>
<dbReference type="SUPFAM" id="SSF49299">
    <property type="entry name" value="PKD domain"/>
    <property type="match status" value="1"/>
</dbReference>
<dbReference type="AlphaFoldDB" id="H5SQB7"/>